<gene>
    <name evidence="5" type="ORF">G3256_03420</name>
</gene>
<dbReference type="Pfam" id="PF13439">
    <property type="entry name" value="Glyco_transf_4"/>
    <property type="match status" value="1"/>
</dbReference>
<dbReference type="PANTHER" id="PTHR12526:SF510">
    <property type="entry name" value="D-INOSITOL 3-PHOSPHATE GLYCOSYLTRANSFERASE"/>
    <property type="match status" value="1"/>
</dbReference>
<dbReference type="KEGG" id="rpon:G3256_03420"/>
<organism evidence="5 6">
    <name type="scientific">Roseobacter ponti</name>
    <dbReference type="NCBI Taxonomy" id="1891787"/>
    <lineage>
        <taxon>Bacteria</taxon>
        <taxon>Pseudomonadati</taxon>
        <taxon>Pseudomonadota</taxon>
        <taxon>Alphaproteobacteria</taxon>
        <taxon>Rhodobacterales</taxon>
        <taxon>Roseobacteraceae</taxon>
        <taxon>Roseobacter</taxon>
    </lineage>
</organism>
<dbReference type="Proteomes" id="UP000503308">
    <property type="component" value="Chromosome"/>
</dbReference>
<name>A0A858SN95_9RHOB</name>
<reference evidence="5 6" key="1">
    <citation type="submission" date="2020-02" db="EMBL/GenBank/DDBJ databases">
        <title>Genome sequence of Roseobacter ponti.</title>
        <authorList>
            <person name="Hollensteiner J."/>
            <person name="Schneider D."/>
            <person name="Poehlein A."/>
            <person name="Daniel R."/>
        </authorList>
    </citation>
    <scope>NUCLEOTIDE SEQUENCE [LARGE SCALE GENOMIC DNA]</scope>
    <source>
        <strain evidence="5 6">DSM 106830</strain>
    </source>
</reference>
<dbReference type="Pfam" id="PF00534">
    <property type="entry name" value="Glycos_transf_1"/>
    <property type="match status" value="1"/>
</dbReference>
<evidence type="ECO:0000313" key="5">
    <source>
        <dbReference type="EMBL" id="QJF50284.1"/>
    </source>
</evidence>
<dbReference type="InterPro" id="IPR001296">
    <property type="entry name" value="Glyco_trans_1"/>
</dbReference>
<sequence length="391" mass="42972">MLDESSRSFRIAMVAACPFPLDRGTPIRIERMARSLTGRGHKVDVFTYHYGGDRPDDGLNIIRIRGSKRYARTAPGPSPTKLALLDPQLAWRLYNATAGVRYDMIHAHHVEGLLVSQMAARRRGLPLVFDVHALLGSELPFYRTSLPSTLVRRVGRVFDRILPGMADHLITVSGEIEQAILQQGKLSQADITCIPNGVERELFASNEITPADQPTIVFAGNFAPYQGIENLLEAFALVRTRVPDVRLVMLSGSDFAPYRAQADALNISDAIEFRSVALSDLGDSLAKCAIAVNPRIDCAGLPQKLLNYMAAGCAIVSFEGSAKHIKNEESALIVPDGSIDAMARCIERLIRDSGLRRKLGQRAQEIARTELSWEQAAARIEAVYTKLLAAR</sequence>
<keyword evidence="1" id="KW-0328">Glycosyltransferase</keyword>
<dbReference type="GO" id="GO:0016757">
    <property type="term" value="F:glycosyltransferase activity"/>
    <property type="evidence" value="ECO:0007669"/>
    <property type="project" value="UniProtKB-KW"/>
</dbReference>
<accession>A0A858SN95</accession>
<dbReference type="AlphaFoldDB" id="A0A858SN95"/>
<feature type="domain" description="Glycosyl transferase family 1" evidence="3">
    <location>
        <begin position="209"/>
        <end position="365"/>
    </location>
</feature>
<evidence type="ECO:0000313" key="6">
    <source>
        <dbReference type="Proteomes" id="UP000503308"/>
    </source>
</evidence>
<evidence type="ECO:0000256" key="1">
    <source>
        <dbReference type="ARBA" id="ARBA00022676"/>
    </source>
</evidence>
<dbReference type="InterPro" id="IPR028098">
    <property type="entry name" value="Glyco_trans_4-like_N"/>
</dbReference>
<dbReference type="RefSeq" id="WP_169639501.1">
    <property type="nucleotide sequence ID" value="NZ_CP048788.1"/>
</dbReference>
<keyword evidence="6" id="KW-1185">Reference proteome</keyword>
<keyword evidence="2 5" id="KW-0808">Transferase</keyword>
<proteinExistence type="predicted"/>
<dbReference type="Gene3D" id="3.40.50.2000">
    <property type="entry name" value="Glycogen Phosphorylase B"/>
    <property type="match status" value="2"/>
</dbReference>
<dbReference type="SUPFAM" id="SSF53756">
    <property type="entry name" value="UDP-Glycosyltransferase/glycogen phosphorylase"/>
    <property type="match status" value="1"/>
</dbReference>
<evidence type="ECO:0000259" key="4">
    <source>
        <dbReference type="Pfam" id="PF13439"/>
    </source>
</evidence>
<evidence type="ECO:0000259" key="3">
    <source>
        <dbReference type="Pfam" id="PF00534"/>
    </source>
</evidence>
<dbReference type="PANTHER" id="PTHR12526">
    <property type="entry name" value="GLYCOSYLTRANSFERASE"/>
    <property type="match status" value="1"/>
</dbReference>
<protein>
    <submittedName>
        <fullName evidence="5">Glycosyltransferase family 4 protein</fullName>
    </submittedName>
</protein>
<dbReference type="EMBL" id="CP048788">
    <property type="protein sequence ID" value="QJF50284.1"/>
    <property type="molecule type" value="Genomic_DNA"/>
</dbReference>
<feature type="domain" description="Glycosyltransferase subfamily 4-like N-terminal" evidence="4">
    <location>
        <begin position="27"/>
        <end position="201"/>
    </location>
</feature>
<evidence type="ECO:0000256" key="2">
    <source>
        <dbReference type="ARBA" id="ARBA00022679"/>
    </source>
</evidence>
<dbReference type="CDD" id="cd03801">
    <property type="entry name" value="GT4_PimA-like"/>
    <property type="match status" value="1"/>
</dbReference>